<proteinExistence type="inferred from homology"/>
<dbReference type="Proteomes" id="UP000028027">
    <property type="component" value="Unassembled WGS sequence"/>
</dbReference>
<dbReference type="Pfam" id="PF14370">
    <property type="entry name" value="Topo_C_assoc"/>
    <property type="match status" value="1"/>
</dbReference>
<evidence type="ECO:0000256" key="6">
    <source>
        <dbReference type="ARBA" id="ARBA00023235"/>
    </source>
</evidence>
<dbReference type="PANTHER" id="PTHR10290:SF3">
    <property type="entry name" value="DNA TOPOISOMERASE 1"/>
    <property type="match status" value="1"/>
</dbReference>
<feature type="domain" description="DNA topoisomerase I eukaryotic-type" evidence="8">
    <location>
        <begin position="6"/>
        <end position="326"/>
    </location>
</feature>
<evidence type="ECO:0000313" key="10">
    <source>
        <dbReference type="Proteomes" id="UP000028027"/>
    </source>
</evidence>
<keyword evidence="10" id="KW-1185">Reference proteome</keyword>
<dbReference type="InterPro" id="IPR011010">
    <property type="entry name" value="DNA_brk_join_enz"/>
</dbReference>
<keyword evidence="6" id="KW-0413">Isomerase</keyword>
<dbReference type="Gene3D" id="1.10.132.10">
    <property type="match status" value="1"/>
</dbReference>
<dbReference type="PANTHER" id="PTHR10290">
    <property type="entry name" value="DNA TOPOISOMERASE I"/>
    <property type="match status" value="1"/>
</dbReference>
<dbReference type="Pfam" id="PF01028">
    <property type="entry name" value="Topoisom_I"/>
    <property type="match status" value="1"/>
</dbReference>
<gene>
    <name evidence="9" type="ORF">AAA799E16_01123</name>
</gene>
<keyword evidence="5" id="KW-0238">DNA-binding</keyword>
<dbReference type="Gene3D" id="3.90.15.10">
    <property type="entry name" value="Topoisomerase I, Chain A, domain 3"/>
    <property type="match status" value="1"/>
</dbReference>
<organism evidence="9 10">
    <name type="scientific">Marine Group I thaumarchaeote SCGC AAA799-E16</name>
    <dbReference type="NCBI Taxonomy" id="1502292"/>
    <lineage>
        <taxon>Archaea</taxon>
        <taxon>Nitrososphaerota</taxon>
        <taxon>Marine Group I</taxon>
    </lineage>
</organism>
<comment type="catalytic activity">
    <reaction evidence="1">
        <text>ATP-independent breakage of single-stranded DNA, followed by passage and rejoining.</text>
        <dbReference type="EC" id="5.6.2.1"/>
    </reaction>
</comment>
<evidence type="ECO:0000313" key="9">
    <source>
        <dbReference type="EMBL" id="KER06183.1"/>
    </source>
</evidence>
<dbReference type="InterPro" id="IPR001631">
    <property type="entry name" value="TopoI"/>
</dbReference>
<dbReference type="GO" id="GO:0003677">
    <property type="term" value="F:DNA binding"/>
    <property type="evidence" value="ECO:0007669"/>
    <property type="project" value="UniProtKB-KW"/>
</dbReference>
<dbReference type="GO" id="GO:0005694">
    <property type="term" value="C:chromosome"/>
    <property type="evidence" value="ECO:0007669"/>
    <property type="project" value="InterPro"/>
</dbReference>
<keyword evidence="4" id="KW-0799">Topoisomerase</keyword>
<dbReference type="InterPro" id="IPR013500">
    <property type="entry name" value="TopoI_cat_euk"/>
</dbReference>
<accession>A0A081S5I0</accession>
<dbReference type="InterPro" id="IPR051062">
    <property type="entry name" value="Topoisomerase_IB"/>
</dbReference>
<evidence type="ECO:0000256" key="4">
    <source>
        <dbReference type="ARBA" id="ARBA00023029"/>
    </source>
</evidence>
<dbReference type="SUPFAM" id="SSF56349">
    <property type="entry name" value="DNA breaking-rejoining enzymes"/>
    <property type="match status" value="1"/>
</dbReference>
<dbReference type="PATRIC" id="fig|1502292.3.peg.1042"/>
<dbReference type="PRINTS" id="PR00416">
    <property type="entry name" value="EUTPISMRASEI"/>
</dbReference>
<dbReference type="AlphaFoldDB" id="A0A081S5I0"/>
<dbReference type="InterPro" id="IPR025834">
    <property type="entry name" value="TopoI_C_dom"/>
</dbReference>
<keyword evidence="7" id="KW-0175">Coiled coil</keyword>
<dbReference type="InterPro" id="IPR014727">
    <property type="entry name" value="TopoI_cat_a/b-sub_euk"/>
</dbReference>
<feature type="coiled-coil region" evidence="7">
    <location>
        <begin position="262"/>
        <end position="300"/>
    </location>
</feature>
<dbReference type="GO" id="GO:0003917">
    <property type="term" value="F:DNA topoisomerase type I (single strand cut, ATP-independent) activity"/>
    <property type="evidence" value="ECO:0007669"/>
    <property type="project" value="UniProtKB-EC"/>
</dbReference>
<dbReference type="EMBL" id="JNVL01000014">
    <property type="protein sequence ID" value="KER06183.1"/>
    <property type="molecule type" value="Genomic_DNA"/>
</dbReference>
<evidence type="ECO:0000259" key="8">
    <source>
        <dbReference type="SMART" id="SM00435"/>
    </source>
</evidence>
<evidence type="ECO:0000256" key="7">
    <source>
        <dbReference type="SAM" id="Coils"/>
    </source>
</evidence>
<comment type="similarity">
    <text evidence="2">Belongs to the type IB topoisomerase family.</text>
</comment>
<evidence type="ECO:0000256" key="5">
    <source>
        <dbReference type="ARBA" id="ARBA00023125"/>
    </source>
</evidence>
<reference evidence="9 10" key="1">
    <citation type="submission" date="2014-06" db="EMBL/GenBank/DDBJ databases">
        <authorList>
            <person name="Ngugi D.K."/>
            <person name="Blom J."/>
            <person name="Alam I."/>
            <person name="Rashid M."/>
            <person name="Ba Alawi W."/>
            <person name="Zhang G."/>
            <person name="Hikmawan T."/>
            <person name="Guan Y."/>
            <person name="Antunes A."/>
            <person name="Siam R."/>
            <person name="Eldorry H."/>
            <person name="Bajic V."/>
            <person name="Stingl U."/>
        </authorList>
    </citation>
    <scope>NUCLEOTIDE SEQUENCE [LARGE SCALE GENOMIC DNA]</scope>
    <source>
        <strain evidence="9">SCGC AAA799-E16</strain>
    </source>
</reference>
<dbReference type="PROSITE" id="PS52038">
    <property type="entry name" value="TOPO_IB_2"/>
    <property type="match status" value="1"/>
</dbReference>
<dbReference type="GO" id="GO:0006265">
    <property type="term" value="P:DNA topological change"/>
    <property type="evidence" value="ECO:0007669"/>
    <property type="project" value="InterPro"/>
</dbReference>
<protein>
    <recommendedName>
        <fullName evidence="3">DNA topoisomerase</fullName>
        <ecNumber evidence="3">5.6.2.1</ecNumber>
    </recommendedName>
</protein>
<dbReference type="SMART" id="SM00435">
    <property type="entry name" value="TOPEUc"/>
    <property type="match status" value="1"/>
</dbReference>
<evidence type="ECO:0000256" key="1">
    <source>
        <dbReference type="ARBA" id="ARBA00000213"/>
    </source>
</evidence>
<evidence type="ECO:0000256" key="3">
    <source>
        <dbReference type="ARBA" id="ARBA00012891"/>
    </source>
</evidence>
<comment type="caution">
    <text evidence="9">The sequence shown here is derived from an EMBL/GenBank/DDBJ whole genome shotgun (WGS) entry which is preliminary data.</text>
</comment>
<dbReference type="EC" id="5.6.2.1" evidence="3"/>
<dbReference type="InterPro" id="IPR014711">
    <property type="entry name" value="TopoI_cat_a-hlx-sub_euk"/>
</dbReference>
<sequence>MDFLTQKRKYVWLADTAGLKQDRDKAKYEKAVKLAKEIGKIKDRIVKDMKSSDPKISRIATACYLIYRTAMRVGDEKDPEEADTVGATTLRKEHIKITADAIEFDFLGKDSVRWQETIKAEGHDKQFQENLKKLIDKKKPKDEIFHDITSRHVNAYYSSIVKGLTAKVFRTYLATTVVKNYLVDHDNMKGKSDNEKLYHAKLANLEAAIMCNHKRTIPKTFEQSLQKKKDTLKKREKEKAWEKTQLTLKKVESTEPKTETQKKNKEKRIKTLNEQIKKQKQKHKERVEKLKLQVDLSEKTRDYNLGTSLRNYIDPRVFKAWTDEVGAEWEKLYTSALQKKFLWVKNENTKWKEIK</sequence>
<dbReference type="InterPro" id="IPR013499">
    <property type="entry name" value="TopoI_euk"/>
</dbReference>
<name>A0A081S5I0_9ARCH</name>
<evidence type="ECO:0000256" key="2">
    <source>
        <dbReference type="ARBA" id="ARBA00006645"/>
    </source>
</evidence>